<dbReference type="GO" id="GO:0005634">
    <property type="term" value="C:nucleus"/>
    <property type="evidence" value="ECO:0007669"/>
    <property type="project" value="UniProtKB-ARBA"/>
</dbReference>
<dbReference type="SMART" id="SM00427">
    <property type="entry name" value="H2B"/>
    <property type="match status" value="1"/>
</dbReference>
<dbReference type="PANTHER" id="PTHR23428">
    <property type="entry name" value="HISTONE H2B"/>
    <property type="match status" value="1"/>
</dbReference>
<keyword evidence="4" id="KW-1185">Reference proteome</keyword>
<comment type="caution">
    <text evidence="3">The sequence shown here is derived from an EMBL/GenBank/DDBJ whole genome shotgun (WGS) entry which is preliminary data.</text>
</comment>
<dbReference type="SUPFAM" id="SSF47113">
    <property type="entry name" value="Histone-fold"/>
    <property type="match status" value="1"/>
</dbReference>
<dbReference type="InterPro" id="IPR000558">
    <property type="entry name" value="Histone_H2B"/>
</dbReference>
<dbReference type="GO" id="GO:0000786">
    <property type="term" value="C:nucleosome"/>
    <property type="evidence" value="ECO:0007669"/>
    <property type="project" value="InterPro"/>
</dbReference>
<dbReference type="EMBL" id="BFAA01008339">
    <property type="protein sequence ID" value="GCB66830.1"/>
    <property type="molecule type" value="Genomic_DNA"/>
</dbReference>
<dbReference type="Proteomes" id="UP000288216">
    <property type="component" value="Unassembled WGS sequence"/>
</dbReference>
<feature type="domain" description="Core Histone H2A/H2B/H3" evidence="2">
    <location>
        <begin position="47"/>
        <end position="107"/>
    </location>
</feature>
<dbReference type="Pfam" id="PF00125">
    <property type="entry name" value="Histone"/>
    <property type="match status" value="1"/>
</dbReference>
<protein>
    <recommendedName>
        <fullName evidence="2">Core Histone H2A/H2B/H3 domain-containing protein</fullName>
    </recommendedName>
</protein>
<dbReference type="OMA" id="ERITCES"/>
<dbReference type="InterPro" id="IPR007125">
    <property type="entry name" value="H2A/H2B/H3"/>
</dbReference>
<name>A0A401P148_SCYTO</name>
<dbReference type="InterPro" id="IPR009072">
    <property type="entry name" value="Histone-fold"/>
</dbReference>
<dbReference type="Gene3D" id="1.10.20.10">
    <property type="entry name" value="Histone, subunit A"/>
    <property type="match status" value="1"/>
</dbReference>
<dbReference type="AlphaFoldDB" id="A0A401P148"/>
<evidence type="ECO:0000256" key="1">
    <source>
        <dbReference type="ARBA" id="ARBA00006846"/>
    </source>
</evidence>
<dbReference type="CDD" id="cd22910">
    <property type="entry name" value="HFD_H2B"/>
    <property type="match status" value="1"/>
</dbReference>
<evidence type="ECO:0000259" key="2">
    <source>
        <dbReference type="Pfam" id="PF00125"/>
    </source>
</evidence>
<evidence type="ECO:0000313" key="3">
    <source>
        <dbReference type="EMBL" id="GCB66830.1"/>
    </source>
</evidence>
<reference evidence="3 4" key="1">
    <citation type="journal article" date="2018" name="Nat. Ecol. Evol.">
        <title>Shark genomes provide insights into elasmobranch evolution and the origin of vertebrates.</title>
        <authorList>
            <person name="Hara Y"/>
            <person name="Yamaguchi K"/>
            <person name="Onimaru K"/>
            <person name="Kadota M"/>
            <person name="Koyanagi M"/>
            <person name="Keeley SD"/>
            <person name="Tatsumi K"/>
            <person name="Tanaka K"/>
            <person name="Motone F"/>
            <person name="Kageyama Y"/>
            <person name="Nozu R"/>
            <person name="Adachi N"/>
            <person name="Nishimura O"/>
            <person name="Nakagawa R"/>
            <person name="Tanegashima C"/>
            <person name="Kiyatake I"/>
            <person name="Matsumoto R"/>
            <person name="Murakumo K"/>
            <person name="Nishida K"/>
            <person name="Terakita A"/>
            <person name="Kuratani S"/>
            <person name="Sato K"/>
            <person name="Hyodo S Kuraku.S."/>
        </authorList>
    </citation>
    <scope>NUCLEOTIDE SEQUENCE [LARGE SCALE GENOMIC DNA]</scope>
</reference>
<dbReference type="STRING" id="75743.A0A401P148"/>
<dbReference type="PRINTS" id="PR00621">
    <property type="entry name" value="HISTONEH2B"/>
</dbReference>
<dbReference type="FunFam" id="1.10.20.10:FF:000043">
    <property type="entry name" value="Histone H2B"/>
    <property type="match status" value="1"/>
</dbReference>
<proteinExistence type="inferred from homology"/>
<dbReference type="GO" id="GO:0046982">
    <property type="term" value="F:protein heterodimerization activity"/>
    <property type="evidence" value="ECO:0007669"/>
    <property type="project" value="InterPro"/>
</dbReference>
<dbReference type="OrthoDB" id="1733721at2759"/>
<sequence>MNISKLFICQLILKSNYKTTVRKHPQLSTSHTGGLSKFHECWKKSYSIYKALKQVYPVTGISSSAMSVINLFVNDIFERITCESSRLIRYSQRQTISSQEIQTTIHLMLPGELTKHAVSEGSKAVTKYTSCK</sequence>
<dbReference type="GO" id="GO:0003677">
    <property type="term" value="F:DNA binding"/>
    <property type="evidence" value="ECO:0007669"/>
    <property type="project" value="InterPro"/>
</dbReference>
<dbReference type="GO" id="GO:0030527">
    <property type="term" value="F:structural constituent of chromatin"/>
    <property type="evidence" value="ECO:0007669"/>
    <property type="project" value="InterPro"/>
</dbReference>
<organism evidence="3 4">
    <name type="scientific">Scyliorhinus torazame</name>
    <name type="common">Cloudy catshark</name>
    <name type="synonym">Catulus torazame</name>
    <dbReference type="NCBI Taxonomy" id="75743"/>
    <lineage>
        <taxon>Eukaryota</taxon>
        <taxon>Metazoa</taxon>
        <taxon>Chordata</taxon>
        <taxon>Craniata</taxon>
        <taxon>Vertebrata</taxon>
        <taxon>Chondrichthyes</taxon>
        <taxon>Elasmobranchii</taxon>
        <taxon>Galeomorphii</taxon>
        <taxon>Galeoidea</taxon>
        <taxon>Carcharhiniformes</taxon>
        <taxon>Scyliorhinidae</taxon>
        <taxon>Scyliorhinus</taxon>
    </lineage>
</organism>
<accession>A0A401P148</accession>
<evidence type="ECO:0000313" key="4">
    <source>
        <dbReference type="Proteomes" id="UP000288216"/>
    </source>
</evidence>
<gene>
    <name evidence="3" type="ORF">scyTo_0015046</name>
</gene>
<comment type="similarity">
    <text evidence="1">Belongs to the histone H2B family.</text>
</comment>